<keyword evidence="2" id="KW-0732">Signal</keyword>
<organism evidence="4 5">
    <name type="scientific">Cronartium quercuum f. sp. fusiforme G11</name>
    <dbReference type="NCBI Taxonomy" id="708437"/>
    <lineage>
        <taxon>Eukaryota</taxon>
        <taxon>Fungi</taxon>
        <taxon>Dikarya</taxon>
        <taxon>Basidiomycota</taxon>
        <taxon>Pucciniomycotina</taxon>
        <taxon>Pucciniomycetes</taxon>
        <taxon>Pucciniales</taxon>
        <taxon>Coleosporiaceae</taxon>
        <taxon>Cronartium</taxon>
    </lineage>
</organism>
<protein>
    <recommendedName>
        <fullName evidence="3">Protein CPL1-like domain-containing protein</fullName>
    </recommendedName>
</protein>
<accession>A0A9P6NGG6</accession>
<reference evidence="4" key="1">
    <citation type="submission" date="2013-11" db="EMBL/GenBank/DDBJ databases">
        <title>Genome sequence of the fusiform rust pathogen reveals effectors for host alternation and coevolution with pine.</title>
        <authorList>
            <consortium name="DOE Joint Genome Institute"/>
            <person name="Smith K."/>
            <person name="Pendleton A."/>
            <person name="Kubisiak T."/>
            <person name="Anderson C."/>
            <person name="Salamov A."/>
            <person name="Aerts A."/>
            <person name="Riley R."/>
            <person name="Clum A."/>
            <person name="Lindquist E."/>
            <person name="Ence D."/>
            <person name="Campbell M."/>
            <person name="Kronenberg Z."/>
            <person name="Feau N."/>
            <person name="Dhillon B."/>
            <person name="Hamelin R."/>
            <person name="Burleigh J."/>
            <person name="Smith J."/>
            <person name="Yandell M."/>
            <person name="Nelson C."/>
            <person name="Grigoriev I."/>
            <person name="Davis J."/>
        </authorList>
    </citation>
    <scope>NUCLEOTIDE SEQUENCE</scope>
    <source>
        <strain evidence="4">G11</strain>
    </source>
</reference>
<proteinExistence type="predicted"/>
<evidence type="ECO:0000313" key="4">
    <source>
        <dbReference type="EMBL" id="KAG0145152.1"/>
    </source>
</evidence>
<dbReference type="EMBL" id="MU167282">
    <property type="protein sequence ID" value="KAG0145152.1"/>
    <property type="molecule type" value="Genomic_DNA"/>
</dbReference>
<dbReference type="AlphaFoldDB" id="A0A9P6NGG6"/>
<comment type="caution">
    <text evidence="4">The sequence shown here is derived from an EMBL/GenBank/DDBJ whole genome shotgun (WGS) entry which is preliminary data.</text>
</comment>
<feature type="domain" description="Protein CPL1-like" evidence="3">
    <location>
        <begin position="186"/>
        <end position="236"/>
    </location>
</feature>
<dbReference type="Pfam" id="PF21671">
    <property type="entry name" value="CPL1-like"/>
    <property type="match status" value="1"/>
</dbReference>
<dbReference type="InterPro" id="IPR048661">
    <property type="entry name" value="CPL1-like"/>
</dbReference>
<feature type="region of interest" description="Disordered" evidence="1">
    <location>
        <begin position="135"/>
        <end position="157"/>
    </location>
</feature>
<evidence type="ECO:0000256" key="2">
    <source>
        <dbReference type="SAM" id="SignalP"/>
    </source>
</evidence>
<dbReference type="PANTHER" id="PTHR35192:SF2">
    <property type="entry name" value="APPLE DOMAIN-CONTAINING PROTEIN"/>
    <property type="match status" value="1"/>
</dbReference>
<dbReference type="InterPro" id="IPR038955">
    <property type="entry name" value="PriA/CPL1_fungi"/>
</dbReference>
<dbReference type="OrthoDB" id="439917at2759"/>
<feature type="signal peptide" evidence="2">
    <location>
        <begin position="1"/>
        <end position="21"/>
    </location>
</feature>
<name>A0A9P6NGG6_9BASI</name>
<evidence type="ECO:0000313" key="5">
    <source>
        <dbReference type="Proteomes" id="UP000886653"/>
    </source>
</evidence>
<feature type="chain" id="PRO_5040199021" description="Protein CPL1-like domain-containing protein" evidence="2">
    <location>
        <begin position="22"/>
        <end position="252"/>
    </location>
</feature>
<gene>
    <name evidence="4" type="ORF">CROQUDRAFT_671959</name>
</gene>
<sequence length="252" mass="27027">MNIYFWVSFLSVFALLKGGECVKKVFSPRGPSKTSAPVGIVVQATANGCTPAHIEAGFKTFLNEEGEAACVCPSGKGFSKVKGNPHCFTCQGENQVVIASKCTCVKPQDPALIASLTTNGSCTFSRIGPSALAHVRGDRRGSQKPSAPSPSYGPKIHHRSYPASHESCQRVENKHLCRVGPRLESFACFNLEKSVKHCGNCTHDCSSIPYSQEVSCDNGKCKIASCKPGFKLQVNQSNSDMSEVNIPKCLPI</sequence>
<evidence type="ECO:0000259" key="3">
    <source>
        <dbReference type="Pfam" id="PF21671"/>
    </source>
</evidence>
<evidence type="ECO:0000256" key="1">
    <source>
        <dbReference type="SAM" id="MobiDB-lite"/>
    </source>
</evidence>
<dbReference type="Proteomes" id="UP000886653">
    <property type="component" value="Unassembled WGS sequence"/>
</dbReference>
<dbReference type="PANTHER" id="PTHR35192">
    <property type="entry name" value="PROTEIN, PUTATIVE-RELATED"/>
    <property type="match status" value="1"/>
</dbReference>
<keyword evidence="5" id="KW-1185">Reference proteome</keyword>